<keyword evidence="3" id="KW-1003">Cell membrane</keyword>
<evidence type="ECO:0000313" key="12">
    <source>
        <dbReference type="Proteomes" id="UP000192917"/>
    </source>
</evidence>
<dbReference type="PANTHER" id="PTHR35011">
    <property type="entry name" value="2,3-DIKETO-L-GULONATE TRAP TRANSPORTER SMALL PERMEASE PROTEIN YIAM"/>
    <property type="match status" value="1"/>
</dbReference>
<feature type="transmembrane region" description="Helical" evidence="9">
    <location>
        <begin position="68"/>
        <end position="84"/>
    </location>
</feature>
<dbReference type="Pfam" id="PF04290">
    <property type="entry name" value="DctQ"/>
    <property type="match status" value="1"/>
</dbReference>
<name>A0A1Y6B4H1_9PROT</name>
<keyword evidence="7 9" id="KW-0472">Membrane</keyword>
<feature type="transmembrane region" description="Helical" evidence="9">
    <location>
        <begin position="104"/>
        <end position="123"/>
    </location>
</feature>
<proteinExistence type="inferred from homology"/>
<evidence type="ECO:0000313" key="11">
    <source>
        <dbReference type="EMBL" id="SME89641.1"/>
    </source>
</evidence>
<dbReference type="InterPro" id="IPR007387">
    <property type="entry name" value="TRAP_DctQ"/>
</dbReference>
<gene>
    <name evidence="11" type="ORF">SAMN05428998_101232</name>
</gene>
<accession>A0A1Y6B4H1</accession>
<evidence type="ECO:0000256" key="5">
    <source>
        <dbReference type="ARBA" id="ARBA00022692"/>
    </source>
</evidence>
<dbReference type="EMBL" id="FWZX01000001">
    <property type="protein sequence ID" value="SME89641.1"/>
    <property type="molecule type" value="Genomic_DNA"/>
</dbReference>
<comment type="subunit">
    <text evidence="9">The complex comprises the extracytoplasmic solute receptor protein and the two transmembrane proteins.</text>
</comment>
<sequence>MHALLKISDGLSAVISAIGRLASWLFIPLALVIATDVVWRVWVGSNPALTESWFHREIGSTKMQEMEWHLHAALFLLCIGFAYLKDAHVRVEIVREKMSPRLRAWIELAGCLLFVLTYCYILLDFGIDFARRSWRTNEISSAMTGLSDRWIIKSMLPLCFTLLAAAAVSVLLRHVVYLFGPPELRRRSGQFVEVDHLVELKQETEEEIAAYQADHRADHPGRQ</sequence>
<evidence type="ECO:0000256" key="1">
    <source>
        <dbReference type="ARBA" id="ARBA00004429"/>
    </source>
</evidence>
<dbReference type="PANTHER" id="PTHR35011:SF4">
    <property type="entry name" value="SLL1102 PROTEIN"/>
    <property type="match status" value="1"/>
</dbReference>
<evidence type="ECO:0000256" key="6">
    <source>
        <dbReference type="ARBA" id="ARBA00022989"/>
    </source>
</evidence>
<evidence type="ECO:0000256" key="4">
    <source>
        <dbReference type="ARBA" id="ARBA00022519"/>
    </source>
</evidence>
<keyword evidence="4 9" id="KW-0997">Cell inner membrane</keyword>
<dbReference type="RefSeq" id="WP_085120588.1">
    <property type="nucleotide sequence ID" value="NZ_FWZX01000001.1"/>
</dbReference>
<organism evidence="11 12">
    <name type="scientific">Tistlia consotensis USBA 355</name>
    <dbReference type="NCBI Taxonomy" id="560819"/>
    <lineage>
        <taxon>Bacteria</taxon>
        <taxon>Pseudomonadati</taxon>
        <taxon>Pseudomonadota</taxon>
        <taxon>Alphaproteobacteria</taxon>
        <taxon>Rhodospirillales</taxon>
        <taxon>Rhodovibrionaceae</taxon>
        <taxon>Tistlia</taxon>
    </lineage>
</organism>
<keyword evidence="12" id="KW-1185">Reference proteome</keyword>
<evidence type="ECO:0000256" key="8">
    <source>
        <dbReference type="ARBA" id="ARBA00038436"/>
    </source>
</evidence>
<keyword evidence="6 9" id="KW-1133">Transmembrane helix</keyword>
<dbReference type="AlphaFoldDB" id="A0A1Y6B4H1"/>
<comment type="subcellular location">
    <subcellularLocation>
        <location evidence="1 9">Cell inner membrane</location>
        <topology evidence="1 9">Multi-pass membrane protein</topology>
    </subcellularLocation>
</comment>
<dbReference type="Proteomes" id="UP000192917">
    <property type="component" value="Unassembled WGS sequence"/>
</dbReference>
<dbReference type="InterPro" id="IPR055348">
    <property type="entry name" value="DctQ"/>
</dbReference>
<evidence type="ECO:0000256" key="2">
    <source>
        <dbReference type="ARBA" id="ARBA00022448"/>
    </source>
</evidence>
<feature type="transmembrane region" description="Helical" evidence="9">
    <location>
        <begin position="155"/>
        <end position="179"/>
    </location>
</feature>
<comment type="similarity">
    <text evidence="8 9">Belongs to the TRAP transporter small permease family.</text>
</comment>
<feature type="domain" description="Tripartite ATP-independent periplasmic transporters DctQ component" evidence="10">
    <location>
        <begin position="63"/>
        <end position="174"/>
    </location>
</feature>
<evidence type="ECO:0000256" key="9">
    <source>
        <dbReference type="RuleBase" id="RU369079"/>
    </source>
</evidence>
<keyword evidence="5 9" id="KW-0812">Transmembrane</keyword>
<protein>
    <recommendedName>
        <fullName evidence="9">TRAP transporter small permease protein</fullName>
    </recommendedName>
</protein>
<keyword evidence="2 9" id="KW-0813">Transport</keyword>
<reference evidence="11 12" key="1">
    <citation type="submission" date="2017-04" db="EMBL/GenBank/DDBJ databases">
        <authorList>
            <person name="Afonso C.L."/>
            <person name="Miller P.J."/>
            <person name="Scott M.A."/>
            <person name="Spackman E."/>
            <person name="Goraichik I."/>
            <person name="Dimitrov K.M."/>
            <person name="Suarez D.L."/>
            <person name="Swayne D.E."/>
        </authorList>
    </citation>
    <scope>NUCLEOTIDE SEQUENCE [LARGE SCALE GENOMIC DNA]</scope>
    <source>
        <strain evidence="11 12">USBA 355</strain>
    </source>
</reference>
<comment type="function">
    <text evidence="9">Part of the tripartite ATP-independent periplasmic (TRAP) transport system.</text>
</comment>
<dbReference type="GO" id="GO:0005886">
    <property type="term" value="C:plasma membrane"/>
    <property type="evidence" value="ECO:0007669"/>
    <property type="project" value="UniProtKB-SubCell"/>
</dbReference>
<evidence type="ECO:0000259" key="10">
    <source>
        <dbReference type="Pfam" id="PF04290"/>
    </source>
</evidence>
<dbReference type="GO" id="GO:0022857">
    <property type="term" value="F:transmembrane transporter activity"/>
    <property type="evidence" value="ECO:0007669"/>
    <property type="project" value="UniProtKB-UniRule"/>
</dbReference>
<evidence type="ECO:0000256" key="7">
    <source>
        <dbReference type="ARBA" id="ARBA00023136"/>
    </source>
</evidence>
<feature type="transmembrane region" description="Helical" evidence="9">
    <location>
        <begin position="21"/>
        <end position="42"/>
    </location>
</feature>
<dbReference type="STRING" id="560819.SAMN05428998_101232"/>
<evidence type="ECO:0000256" key="3">
    <source>
        <dbReference type="ARBA" id="ARBA00022475"/>
    </source>
</evidence>